<dbReference type="InterPro" id="IPR001509">
    <property type="entry name" value="Epimerase_deHydtase"/>
</dbReference>
<dbReference type="PATRIC" id="fig|1137280.3.peg.1014"/>
<keyword evidence="5" id="KW-1185">Reference proteome</keyword>
<dbReference type="Gene3D" id="3.40.50.720">
    <property type="entry name" value="NAD(P)-binding Rossmann-like Domain"/>
    <property type="match status" value="1"/>
</dbReference>
<name>A0A072N4Y8_9GAMM</name>
<dbReference type="Proteomes" id="UP000035057">
    <property type="component" value="Unassembled WGS sequence"/>
</dbReference>
<evidence type="ECO:0000313" key="4">
    <source>
        <dbReference type="EMBL" id="KEF32566.1"/>
    </source>
</evidence>
<dbReference type="RefSeq" id="WP_036129314.1">
    <property type="nucleotide sequence ID" value="NZ_ANIE01000003.1"/>
</dbReference>
<protein>
    <submittedName>
        <fullName evidence="4">Cell division inhibitor</fullName>
    </submittedName>
</protein>
<dbReference type="InterPro" id="IPR010099">
    <property type="entry name" value="SDR39U1"/>
</dbReference>
<accession>A0A072N4Y8</accession>
<feature type="domain" description="DUF1731" evidence="3">
    <location>
        <begin position="252"/>
        <end position="298"/>
    </location>
</feature>
<dbReference type="STRING" id="1137280.D777_01200"/>
<dbReference type="PANTHER" id="PTHR11092">
    <property type="entry name" value="SUGAR NUCLEOTIDE EPIMERASE RELATED"/>
    <property type="match status" value="1"/>
</dbReference>
<evidence type="ECO:0000259" key="2">
    <source>
        <dbReference type="Pfam" id="PF01370"/>
    </source>
</evidence>
<organism evidence="4 5">
    <name type="scientific">Marinobacter nitratireducens</name>
    <dbReference type="NCBI Taxonomy" id="1137280"/>
    <lineage>
        <taxon>Bacteria</taxon>
        <taxon>Pseudomonadati</taxon>
        <taxon>Pseudomonadota</taxon>
        <taxon>Gammaproteobacteria</taxon>
        <taxon>Pseudomonadales</taxon>
        <taxon>Marinobacteraceae</taxon>
        <taxon>Marinobacter</taxon>
    </lineage>
</organism>
<evidence type="ECO:0000259" key="3">
    <source>
        <dbReference type="Pfam" id="PF08338"/>
    </source>
</evidence>
<proteinExistence type="inferred from homology"/>
<sequence length="301" mass="32904">MSKTVLVTGGTGFIGQVLCRELLARGYALTVLSRQPDDQVKAICGRVKSASSLKELESRSGFDAVINLAGEGIADKRWSKARKKALRDSRILLTKELVSVIRGWDHLPEVLVSGSAVGFYGDQGTSTVTEETSPHDEFTHQLCHDWELAARDLEKDGVRVCISRTGVVVGANGGFLTRMILPFKLGLGGRLGTGQQFMPWVHRTDVVQALIWMLETPSAKGAFNVVSPQPATNQEFTRQLGKVLHRPTPFPAPGPILRIALGEMSRLLLTGQRAIPKRLKDADFNFRYADLSSALEDAIRG</sequence>
<dbReference type="InterPro" id="IPR013549">
    <property type="entry name" value="DUF1731"/>
</dbReference>
<comment type="similarity">
    <text evidence="1">Belongs to the NAD(P)-dependent epimerase/dehydratase family. SDR39U1 subfamily.</text>
</comment>
<dbReference type="EMBL" id="ANIE01000003">
    <property type="protein sequence ID" value="KEF32566.1"/>
    <property type="molecule type" value="Genomic_DNA"/>
</dbReference>
<dbReference type="InterPro" id="IPR036291">
    <property type="entry name" value="NAD(P)-bd_dom_sf"/>
</dbReference>
<feature type="domain" description="NAD-dependent epimerase/dehydratase" evidence="2">
    <location>
        <begin position="5"/>
        <end position="225"/>
    </location>
</feature>
<dbReference type="AlphaFoldDB" id="A0A072N4Y8"/>
<comment type="caution">
    <text evidence="4">The sequence shown here is derived from an EMBL/GenBank/DDBJ whole genome shotgun (WGS) entry which is preliminary data.</text>
</comment>
<dbReference type="Pfam" id="PF01370">
    <property type="entry name" value="Epimerase"/>
    <property type="match status" value="1"/>
</dbReference>
<dbReference type="NCBIfam" id="TIGR01777">
    <property type="entry name" value="yfcH"/>
    <property type="match status" value="1"/>
</dbReference>
<gene>
    <name evidence="4" type="ORF">D777_01200</name>
</gene>
<evidence type="ECO:0000313" key="5">
    <source>
        <dbReference type="Proteomes" id="UP000035057"/>
    </source>
</evidence>
<dbReference type="SUPFAM" id="SSF51735">
    <property type="entry name" value="NAD(P)-binding Rossmann-fold domains"/>
    <property type="match status" value="1"/>
</dbReference>
<dbReference type="OrthoDB" id="9801773at2"/>
<reference evidence="4 5" key="1">
    <citation type="submission" date="2012-12" db="EMBL/GenBank/DDBJ databases">
        <title>Genome assembly of Marinobacter sp. AK21.</title>
        <authorList>
            <person name="Khatri I."/>
            <person name="Kumar R."/>
            <person name="Vaidya B."/>
            <person name="Subramanian S."/>
            <person name="Pinnaka A."/>
        </authorList>
    </citation>
    <scope>NUCLEOTIDE SEQUENCE [LARGE SCALE GENOMIC DNA]</scope>
    <source>
        <strain evidence="4 5">AK21</strain>
    </source>
</reference>
<dbReference type="Pfam" id="PF08338">
    <property type="entry name" value="DUF1731"/>
    <property type="match status" value="1"/>
</dbReference>
<dbReference type="PANTHER" id="PTHR11092:SF0">
    <property type="entry name" value="EPIMERASE FAMILY PROTEIN SDR39U1"/>
    <property type="match status" value="1"/>
</dbReference>
<evidence type="ECO:0000256" key="1">
    <source>
        <dbReference type="ARBA" id="ARBA00009353"/>
    </source>
</evidence>